<reference evidence="6 7" key="1">
    <citation type="journal article" date="2020" name="Biotechnol. Biofuels">
        <title>New insights from the biogas microbiome by comprehensive genome-resolved metagenomics of nearly 1600 species originating from multiple anaerobic digesters.</title>
        <authorList>
            <person name="Campanaro S."/>
            <person name="Treu L."/>
            <person name="Rodriguez-R L.M."/>
            <person name="Kovalovszki A."/>
            <person name="Ziels R.M."/>
            <person name="Maus I."/>
            <person name="Zhu X."/>
            <person name="Kougias P.G."/>
            <person name="Basile A."/>
            <person name="Luo G."/>
            <person name="Schluter A."/>
            <person name="Konstantinidis K.T."/>
            <person name="Angelidaki I."/>
        </authorList>
    </citation>
    <scope>NUCLEOTIDE SEQUENCE [LARGE SCALE GENOMIC DNA]</scope>
    <source>
        <strain evidence="6">AS23ysBPME_34</strain>
    </source>
</reference>
<dbReference type="SMART" id="SM00487">
    <property type="entry name" value="DEXDc"/>
    <property type="match status" value="1"/>
</dbReference>
<keyword evidence="3 6" id="KW-0347">Helicase</keyword>
<dbReference type="PANTHER" id="PTHR47961">
    <property type="entry name" value="DNA POLYMERASE THETA, PUTATIVE (AFU_ORTHOLOGUE AFUA_1G05260)-RELATED"/>
    <property type="match status" value="1"/>
</dbReference>
<evidence type="ECO:0000256" key="2">
    <source>
        <dbReference type="ARBA" id="ARBA00022801"/>
    </source>
</evidence>
<dbReference type="InterPro" id="IPR027417">
    <property type="entry name" value="P-loop_NTPase"/>
</dbReference>
<dbReference type="InterPro" id="IPR050474">
    <property type="entry name" value="Hel308_SKI2-like"/>
</dbReference>
<evidence type="ECO:0000313" key="7">
    <source>
        <dbReference type="Proteomes" id="UP000541058"/>
    </source>
</evidence>
<dbReference type="SUPFAM" id="SSF52540">
    <property type="entry name" value="P-loop containing nucleoside triphosphate hydrolases"/>
    <property type="match status" value="1"/>
</dbReference>
<dbReference type="GO" id="GO:0004386">
    <property type="term" value="F:helicase activity"/>
    <property type="evidence" value="ECO:0007669"/>
    <property type="project" value="UniProtKB-KW"/>
</dbReference>
<dbReference type="Gene3D" id="3.40.50.300">
    <property type="entry name" value="P-loop containing nucleotide triphosphate hydrolases"/>
    <property type="match status" value="2"/>
</dbReference>
<keyword evidence="4" id="KW-0067">ATP-binding</keyword>
<proteinExistence type="predicted"/>
<name>A0A7X8C3R3_9LACT</name>
<dbReference type="GO" id="GO:0003676">
    <property type="term" value="F:nucleic acid binding"/>
    <property type="evidence" value="ECO:0007669"/>
    <property type="project" value="InterPro"/>
</dbReference>
<dbReference type="GO" id="GO:0016787">
    <property type="term" value="F:hydrolase activity"/>
    <property type="evidence" value="ECO:0007669"/>
    <property type="project" value="UniProtKB-KW"/>
</dbReference>
<dbReference type="PROSITE" id="PS51192">
    <property type="entry name" value="HELICASE_ATP_BIND_1"/>
    <property type="match status" value="1"/>
</dbReference>
<comment type="caution">
    <text evidence="6">The sequence shown here is derived from an EMBL/GenBank/DDBJ whole genome shotgun (WGS) entry which is preliminary data.</text>
</comment>
<dbReference type="PANTHER" id="PTHR47961:SF6">
    <property type="entry name" value="DNA-DIRECTED DNA POLYMERASE"/>
    <property type="match status" value="1"/>
</dbReference>
<dbReference type="EMBL" id="JAAYSM010000196">
    <property type="protein sequence ID" value="NLJ18437.1"/>
    <property type="molecule type" value="Genomic_DNA"/>
</dbReference>
<dbReference type="InterPro" id="IPR011545">
    <property type="entry name" value="DEAD/DEAH_box_helicase_dom"/>
</dbReference>
<evidence type="ECO:0000256" key="4">
    <source>
        <dbReference type="ARBA" id="ARBA00022840"/>
    </source>
</evidence>
<dbReference type="AlphaFoldDB" id="A0A7X8C3R3"/>
<gene>
    <name evidence="6" type="ORF">GX355_06205</name>
</gene>
<evidence type="ECO:0000313" key="6">
    <source>
        <dbReference type="EMBL" id="NLJ18437.1"/>
    </source>
</evidence>
<dbReference type="GO" id="GO:0005524">
    <property type="term" value="F:ATP binding"/>
    <property type="evidence" value="ECO:0007669"/>
    <property type="project" value="UniProtKB-KW"/>
</dbReference>
<feature type="domain" description="Helicase ATP-binding" evidence="5">
    <location>
        <begin position="72"/>
        <end position="197"/>
    </location>
</feature>
<keyword evidence="2" id="KW-0378">Hydrolase</keyword>
<evidence type="ECO:0000256" key="3">
    <source>
        <dbReference type="ARBA" id="ARBA00022806"/>
    </source>
</evidence>
<protein>
    <submittedName>
        <fullName evidence="6">DEAD/DEAH box helicase</fullName>
    </submittedName>
</protein>
<dbReference type="Pfam" id="PF00270">
    <property type="entry name" value="DEAD"/>
    <property type="match status" value="1"/>
</dbReference>
<dbReference type="Proteomes" id="UP000541058">
    <property type="component" value="Unassembled WGS sequence"/>
</dbReference>
<sequence length="679" mass="80248">MRLQTIRDNMILEIEESENKTKKVQQIADDLFTVGLTMYSRNYSFDSIFYNSFAKSLLDENISLHPEQLNVINELKYNEGVIFSAPTSFGKTFVVFEYIAREKPKNVVLIVPTLALVDEYNKRIIKKYQSVFSDYNVYLSLHEDDNYNFEQNNLFILTHDRAVENANYSKLKEIDLLVIDEVYKLKRNEYDDRVLILNLAYFHLVQIAKKHLLLAPFISGIQNVDILQKYPIFIKSDFSPVVNRVKTYEIIDERDRNKKVIDILERLPSDEKTMIYFPTVTQIYSFVKNYLSSVNDINIENDAIKEFIKWLKDEIHEEWYVVKAMEKGFLVHNGQLPLGIRIFQLDLYDNKQITFNRLLCTSTLLEGVNTSAKHIIISKPSRTGDENFDAFDFYNLVGRSGRMFEHYLGIAHYVKGPNDPVYSKEDAIKKIEFEVTESSEDINIQTDNIDQEKEYLDFLDKLGITHEDYKENIGAKFRFRTILKLYSNYQVKKKELISELDALFNNVKRGRIYLIRILYFIFEGKDNRLETNIINKLINRNRLKIKNIINETFTHSKTKNIDYIITTTLRLKSSYIEYDFYSKLLIVMFFMNCEKIETKFVEIVEKKVKSNIEFLYFTESKSKKILKDLGFYERDIEKIIKIIGDNFDDAFELKTLLIKNRKRLNNLTYLSKYIINSLS</sequence>
<keyword evidence="1" id="KW-0547">Nucleotide-binding</keyword>
<evidence type="ECO:0000259" key="5">
    <source>
        <dbReference type="PROSITE" id="PS51192"/>
    </source>
</evidence>
<organism evidence="6 7">
    <name type="scientific">Globicatella sulfidifaciens</name>
    <dbReference type="NCBI Taxonomy" id="136093"/>
    <lineage>
        <taxon>Bacteria</taxon>
        <taxon>Bacillati</taxon>
        <taxon>Bacillota</taxon>
        <taxon>Bacilli</taxon>
        <taxon>Lactobacillales</taxon>
        <taxon>Aerococcaceae</taxon>
        <taxon>Globicatella</taxon>
    </lineage>
</organism>
<evidence type="ECO:0000256" key="1">
    <source>
        <dbReference type="ARBA" id="ARBA00022741"/>
    </source>
</evidence>
<accession>A0A7X8C3R3</accession>
<dbReference type="InterPro" id="IPR014001">
    <property type="entry name" value="Helicase_ATP-bd"/>
</dbReference>
<dbReference type="RefSeq" id="WP_276648261.1">
    <property type="nucleotide sequence ID" value="NZ_JAAYSM010000196.1"/>
</dbReference>